<dbReference type="InterPro" id="IPR020846">
    <property type="entry name" value="MFS_dom"/>
</dbReference>
<keyword evidence="5 8" id="KW-1133">Transmembrane helix</keyword>
<protein>
    <submittedName>
        <fullName evidence="10">MFS family permease</fullName>
    </submittedName>
</protein>
<dbReference type="Pfam" id="PF07690">
    <property type="entry name" value="MFS_1"/>
    <property type="match status" value="1"/>
</dbReference>
<feature type="transmembrane region" description="Helical" evidence="8">
    <location>
        <begin position="108"/>
        <end position="129"/>
    </location>
</feature>
<feature type="transmembrane region" description="Helical" evidence="8">
    <location>
        <begin position="12"/>
        <end position="29"/>
    </location>
</feature>
<dbReference type="RefSeq" id="WP_310306385.1">
    <property type="nucleotide sequence ID" value="NZ_BAAAPS010000006.1"/>
</dbReference>
<evidence type="ECO:0000256" key="6">
    <source>
        <dbReference type="ARBA" id="ARBA00023136"/>
    </source>
</evidence>
<reference evidence="10 11" key="1">
    <citation type="submission" date="2023-07" db="EMBL/GenBank/DDBJ databases">
        <title>Sequencing the genomes of 1000 actinobacteria strains.</title>
        <authorList>
            <person name="Klenk H.-P."/>
        </authorList>
    </citation>
    <scope>NUCLEOTIDE SEQUENCE [LARGE SCALE GENOMIC DNA]</scope>
    <source>
        <strain evidence="10 11">DSM 19426</strain>
    </source>
</reference>
<evidence type="ECO:0000259" key="9">
    <source>
        <dbReference type="PROSITE" id="PS50850"/>
    </source>
</evidence>
<dbReference type="PANTHER" id="PTHR42718:SF46">
    <property type="entry name" value="BLR6921 PROTEIN"/>
    <property type="match status" value="1"/>
</dbReference>
<feature type="transmembrane region" description="Helical" evidence="8">
    <location>
        <begin position="169"/>
        <end position="190"/>
    </location>
</feature>
<organism evidence="10 11">
    <name type="scientific">Nocardioides marmoribigeumensis</name>
    <dbReference type="NCBI Taxonomy" id="433649"/>
    <lineage>
        <taxon>Bacteria</taxon>
        <taxon>Bacillati</taxon>
        <taxon>Actinomycetota</taxon>
        <taxon>Actinomycetes</taxon>
        <taxon>Propionibacteriales</taxon>
        <taxon>Nocardioidaceae</taxon>
        <taxon>Nocardioides</taxon>
    </lineage>
</organism>
<keyword evidence="11" id="KW-1185">Reference proteome</keyword>
<dbReference type="Proteomes" id="UP001183648">
    <property type="component" value="Unassembled WGS sequence"/>
</dbReference>
<keyword evidence="2" id="KW-0813">Transport</keyword>
<dbReference type="Gene3D" id="1.20.1250.20">
    <property type="entry name" value="MFS general substrate transporter like domains"/>
    <property type="match status" value="1"/>
</dbReference>
<evidence type="ECO:0000256" key="4">
    <source>
        <dbReference type="ARBA" id="ARBA00022692"/>
    </source>
</evidence>
<evidence type="ECO:0000256" key="1">
    <source>
        <dbReference type="ARBA" id="ARBA00004651"/>
    </source>
</evidence>
<feature type="transmembrane region" description="Helical" evidence="8">
    <location>
        <begin position="396"/>
        <end position="413"/>
    </location>
</feature>
<feature type="transmembrane region" description="Helical" evidence="8">
    <location>
        <begin position="266"/>
        <end position="289"/>
    </location>
</feature>
<feature type="transmembrane region" description="Helical" evidence="8">
    <location>
        <begin position="295"/>
        <end position="317"/>
    </location>
</feature>
<keyword evidence="6 8" id="KW-0472">Membrane</keyword>
<gene>
    <name evidence="10" type="ORF">J2S63_004144</name>
</gene>
<feature type="region of interest" description="Disordered" evidence="7">
    <location>
        <begin position="449"/>
        <end position="469"/>
    </location>
</feature>
<evidence type="ECO:0000256" key="2">
    <source>
        <dbReference type="ARBA" id="ARBA00022448"/>
    </source>
</evidence>
<evidence type="ECO:0000256" key="7">
    <source>
        <dbReference type="SAM" id="MobiDB-lite"/>
    </source>
</evidence>
<feature type="transmembrane region" description="Helical" evidence="8">
    <location>
        <begin position="79"/>
        <end position="102"/>
    </location>
</feature>
<feature type="transmembrane region" description="Helical" evidence="8">
    <location>
        <begin position="226"/>
        <end position="245"/>
    </location>
</feature>
<feature type="transmembrane region" description="Helical" evidence="8">
    <location>
        <begin position="49"/>
        <end position="67"/>
    </location>
</feature>
<feature type="transmembrane region" description="Helical" evidence="8">
    <location>
        <begin position="329"/>
        <end position="348"/>
    </location>
</feature>
<accession>A0ABU2C1T4</accession>
<proteinExistence type="predicted"/>
<feature type="transmembrane region" description="Helical" evidence="8">
    <location>
        <begin position="141"/>
        <end position="163"/>
    </location>
</feature>
<evidence type="ECO:0000256" key="3">
    <source>
        <dbReference type="ARBA" id="ARBA00022475"/>
    </source>
</evidence>
<feature type="transmembrane region" description="Helical" evidence="8">
    <location>
        <begin position="360"/>
        <end position="384"/>
    </location>
</feature>
<dbReference type="CDD" id="cd17321">
    <property type="entry name" value="MFS_MMR_MDR_like"/>
    <property type="match status" value="1"/>
</dbReference>
<dbReference type="InterPro" id="IPR036259">
    <property type="entry name" value="MFS_trans_sf"/>
</dbReference>
<comment type="caution">
    <text evidence="10">The sequence shown here is derived from an EMBL/GenBank/DDBJ whole genome shotgun (WGS) entry which is preliminary data.</text>
</comment>
<evidence type="ECO:0000313" key="11">
    <source>
        <dbReference type="Proteomes" id="UP001183648"/>
    </source>
</evidence>
<feature type="transmembrane region" description="Helical" evidence="8">
    <location>
        <begin position="433"/>
        <end position="452"/>
    </location>
</feature>
<feature type="transmembrane region" description="Helical" evidence="8">
    <location>
        <begin position="202"/>
        <end position="220"/>
    </location>
</feature>
<dbReference type="Gene3D" id="1.20.1720.10">
    <property type="entry name" value="Multidrug resistance protein D"/>
    <property type="match status" value="1"/>
</dbReference>
<dbReference type="SUPFAM" id="SSF103473">
    <property type="entry name" value="MFS general substrate transporter"/>
    <property type="match status" value="1"/>
</dbReference>
<feature type="domain" description="Major facilitator superfamily (MFS) profile" evidence="9">
    <location>
        <begin position="16"/>
        <end position="452"/>
    </location>
</feature>
<comment type="subcellular location">
    <subcellularLocation>
        <location evidence="1">Cell membrane</location>
        <topology evidence="1">Multi-pass membrane protein</topology>
    </subcellularLocation>
</comment>
<dbReference type="InterPro" id="IPR011701">
    <property type="entry name" value="MFS"/>
</dbReference>
<name>A0ABU2C1T4_9ACTN</name>
<dbReference type="PRINTS" id="PR01036">
    <property type="entry name" value="TCRTETB"/>
</dbReference>
<dbReference type="PROSITE" id="PS50850">
    <property type="entry name" value="MFS"/>
    <property type="match status" value="1"/>
</dbReference>
<dbReference type="PANTHER" id="PTHR42718">
    <property type="entry name" value="MAJOR FACILITATOR SUPERFAMILY MULTIDRUG TRANSPORTER MFSC"/>
    <property type="match status" value="1"/>
</dbReference>
<evidence type="ECO:0000256" key="5">
    <source>
        <dbReference type="ARBA" id="ARBA00022989"/>
    </source>
</evidence>
<evidence type="ECO:0000313" key="10">
    <source>
        <dbReference type="EMBL" id="MDR7364591.1"/>
    </source>
</evidence>
<sequence>MADQTAGLRPRTVVVGIVGALMTASLMPLNSTMVAVAVPSIAQTVGHGAAAVTQAVVSTYLIAAIALQSPGGKLGDRLGHWRVLTIGQAVVGGGAVLGFLATSLPVLAGARVLMATGGALAVPATLALLRVSLPPDRRGRAFGTFGAVMALAAALGPVVGGILVDAFGWEAVFVVNVPVLAVAAFLVASATRAPEVRRTGRFDTRGSISLTVTLLLLVLAAQQRGVTSVVLLLAGVGAGIVFATLERRAEDPVVAFDLFASRSFAAGTLLICLQNLVMYALLVEIPLVLDARFDLGARATGLILIWLMVAMVVTSLVAGRLTEQVGARALAVTGSLICLVALVVLRVVDLSSAGQVRLPLALLGVGLGLCGPAAQTASLSAIASSRSGMAAGVSSTMRYLGGVVGIAFLGRALDLDGTRADVLGEHHHVVEVFLGVLVLGLLCATRLPGAAGPRQTSRRVRRPTSRSTS</sequence>
<dbReference type="EMBL" id="JAVDYG010000001">
    <property type="protein sequence ID" value="MDR7364591.1"/>
    <property type="molecule type" value="Genomic_DNA"/>
</dbReference>
<keyword evidence="4 8" id="KW-0812">Transmembrane</keyword>
<keyword evidence="3" id="KW-1003">Cell membrane</keyword>
<evidence type="ECO:0000256" key="8">
    <source>
        <dbReference type="SAM" id="Phobius"/>
    </source>
</evidence>
<feature type="compositionally biased region" description="Basic residues" evidence="7">
    <location>
        <begin position="456"/>
        <end position="469"/>
    </location>
</feature>